<dbReference type="Gene3D" id="3.30.565.10">
    <property type="entry name" value="Histidine kinase-like ATPase, C-terminal domain"/>
    <property type="match status" value="1"/>
</dbReference>
<sequence>MIYLRITNKNNDILVNTFPADFITPDQENENRNKTRYNRRNVEFGTLEVLIADEERITNSNKVFNTFISVIEIVLKDFVAQTSHKVKEMTDDYLHNIIKIHGNQKSIVERCILGAEGRENYGEFIQSVKKNIQENPDDFAEDICALSKEIRLVDYHIGGYNLLRDTTSILAITDNHNLRNFLLGLSHLFFDLLKKKGVTFSLYNVGENFQCSFEYETFNIAMHSFLENIVKYSKPYSKVAVYTRNETGELIFEMESIRIEKDEVNKIFDRGFSGRCVPEDLRGSGIGMYQLKKALDRSGISAQVFPDLSQNSEADGIKYAKNTFTFHFPKYSIGMYRTKLV</sequence>
<gene>
    <name evidence="1" type="ORF">A2372_01770</name>
</gene>
<reference evidence="1 2" key="1">
    <citation type="journal article" date="2016" name="Nat. Commun.">
        <title>Thousands of microbial genomes shed light on interconnected biogeochemical processes in an aquifer system.</title>
        <authorList>
            <person name="Anantharaman K."/>
            <person name="Brown C.T."/>
            <person name="Hug L.A."/>
            <person name="Sharon I."/>
            <person name="Castelle C.J."/>
            <person name="Probst A.J."/>
            <person name="Thomas B.C."/>
            <person name="Singh A."/>
            <person name="Wilkins M.J."/>
            <person name="Karaoz U."/>
            <person name="Brodie E.L."/>
            <person name="Williams K.H."/>
            <person name="Hubbard S.S."/>
            <person name="Banfield J.F."/>
        </authorList>
    </citation>
    <scope>NUCLEOTIDE SEQUENCE [LARGE SCALE GENOMIC DNA]</scope>
</reference>
<dbReference type="SUPFAM" id="SSF55874">
    <property type="entry name" value="ATPase domain of HSP90 chaperone/DNA topoisomerase II/histidine kinase"/>
    <property type="match status" value="1"/>
</dbReference>
<evidence type="ECO:0008006" key="3">
    <source>
        <dbReference type="Google" id="ProtNLM"/>
    </source>
</evidence>
<protein>
    <recommendedName>
        <fullName evidence="3">Histidine kinase/HSP90-like ATPase domain-containing protein</fullName>
    </recommendedName>
</protein>
<evidence type="ECO:0000313" key="1">
    <source>
        <dbReference type="EMBL" id="OGM93119.1"/>
    </source>
</evidence>
<dbReference type="EMBL" id="MGIT01000001">
    <property type="protein sequence ID" value="OGM93119.1"/>
    <property type="molecule type" value="Genomic_DNA"/>
</dbReference>
<evidence type="ECO:0000313" key="2">
    <source>
        <dbReference type="Proteomes" id="UP000176422"/>
    </source>
</evidence>
<dbReference type="STRING" id="1802559.A2372_01770"/>
<dbReference type="InterPro" id="IPR036890">
    <property type="entry name" value="HATPase_C_sf"/>
</dbReference>
<proteinExistence type="predicted"/>
<accession>A0A1F8DYH7</accession>
<dbReference type="AlphaFoldDB" id="A0A1F8DYH7"/>
<comment type="caution">
    <text evidence="1">The sequence shown here is derived from an EMBL/GenBank/DDBJ whole genome shotgun (WGS) entry which is preliminary data.</text>
</comment>
<dbReference type="Proteomes" id="UP000176422">
    <property type="component" value="Unassembled WGS sequence"/>
</dbReference>
<name>A0A1F8DYH7_9BACT</name>
<organism evidence="1 2">
    <name type="scientific">Candidatus Wolfebacteria bacterium RIFOXYB1_FULL_54_12</name>
    <dbReference type="NCBI Taxonomy" id="1802559"/>
    <lineage>
        <taxon>Bacteria</taxon>
        <taxon>Candidatus Wolfeibacteriota</taxon>
    </lineage>
</organism>